<evidence type="ECO:0000256" key="2">
    <source>
        <dbReference type="ARBA" id="ARBA00022679"/>
    </source>
</evidence>
<dbReference type="GO" id="GO:0005789">
    <property type="term" value="C:endoplasmic reticulum membrane"/>
    <property type="evidence" value="ECO:0007669"/>
    <property type="project" value="UniProtKB-SubCell"/>
</dbReference>
<dbReference type="InterPro" id="IPR001594">
    <property type="entry name" value="Palmitoyltrfase_DHHC"/>
</dbReference>
<dbReference type="AlphaFoldDB" id="G0WGR4"/>
<dbReference type="KEGG" id="ndi:NDAI_0J01000"/>
<dbReference type="HOGENOM" id="CLU_042181_2_0_1"/>
<keyword evidence="15" id="KW-1185">Reference proteome</keyword>
<evidence type="ECO:0000256" key="1">
    <source>
        <dbReference type="ARBA" id="ARBA00004477"/>
    </source>
</evidence>
<dbReference type="PANTHER" id="PTHR22883">
    <property type="entry name" value="ZINC FINGER DHHC DOMAIN CONTAINING PROTEIN"/>
    <property type="match status" value="1"/>
</dbReference>
<keyword evidence="8" id="KW-0449">Lipoprotein</keyword>
<comment type="subcellular location">
    <subcellularLocation>
        <location evidence="1">Endoplasmic reticulum membrane</location>
        <topology evidence="1">Multi-pass membrane protein</topology>
    </subcellularLocation>
</comment>
<dbReference type="OMA" id="STNAYDH"/>
<evidence type="ECO:0000313" key="15">
    <source>
        <dbReference type="Proteomes" id="UP000000689"/>
    </source>
</evidence>
<dbReference type="GO" id="GO:0005794">
    <property type="term" value="C:Golgi apparatus"/>
    <property type="evidence" value="ECO:0007669"/>
    <property type="project" value="TreeGrafter"/>
</dbReference>
<keyword evidence="6 12" id="KW-0472">Membrane</keyword>
<feature type="transmembrane region" description="Helical" evidence="12">
    <location>
        <begin position="214"/>
        <end position="235"/>
    </location>
</feature>
<dbReference type="STRING" id="1071378.G0WGR4"/>
<feature type="transmembrane region" description="Helical" evidence="12">
    <location>
        <begin position="52"/>
        <end position="71"/>
    </location>
</feature>
<feature type="domain" description="Palmitoyltransferase DHHC" evidence="13">
    <location>
        <begin position="139"/>
        <end position="251"/>
    </location>
</feature>
<keyword evidence="4" id="KW-0256">Endoplasmic reticulum</keyword>
<dbReference type="Proteomes" id="UP000000689">
    <property type="component" value="Chromosome 10"/>
</dbReference>
<dbReference type="GO" id="GO:0030010">
    <property type="term" value="P:establishment of cell polarity"/>
    <property type="evidence" value="ECO:0007669"/>
    <property type="project" value="EnsemblFungi"/>
</dbReference>
<dbReference type="OrthoDB" id="9909019at2759"/>
<keyword evidence="2 12" id="KW-0808">Transferase</keyword>
<feature type="transmembrane region" description="Helical" evidence="12">
    <location>
        <begin position="5"/>
        <end position="24"/>
    </location>
</feature>
<dbReference type="GO" id="GO:0017157">
    <property type="term" value="P:regulation of exocytosis"/>
    <property type="evidence" value="ECO:0007669"/>
    <property type="project" value="EnsemblFungi"/>
</dbReference>
<dbReference type="eggNOG" id="KOG1312">
    <property type="taxonomic scope" value="Eukaryota"/>
</dbReference>
<evidence type="ECO:0000256" key="8">
    <source>
        <dbReference type="ARBA" id="ARBA00023288"/>
    </source>
</evidence>
<name>G0WGR4_NAUDC</name>
<feature type="transmembrane region" description="Helical" evidence="12">
    <location>
        <begin position="83"/>
        <end position="109"/>
    </location>
</feature>
<dbReference type="Pfam" id="PF01529">
    <property type="entry name" value="DHHC"/>
    <property type="match status" value="1"/>
</dbReference>
<keyword evidence="9 12" id="KW-0012">Acyltransferase</keyword>
<evidence type="ECO:0000256" key="12">
    <source>
        <dbReference type="RuleBase" id="RU079119"/>
    </source>
</evidence>
<dbReference type="RefSeq" id="XP_003672235.1">
    <property type="nucleotide sequence ID" value="XM_003672187.1"/>
</dbReference>
<proteinExistence type="inferred from homology"/>
<evidence type="ECO:0000256" key="9">
    <source>
        <dbReference type="ARBA" id="ARBA00023315"/>
    </source>
</evidence>
<keyword evidence="3 12" id="KW-0812">Transmembrane</keyword>
<dbReference type="GeneID" id="11494172"/>
<dbReference type="InterPro" id="IPR039859">
    <property type="entry name" value="PFA4/ZDH16/20/ERF2-like"/>
</dbReference>
<dbReference type="GO" id="GO:0042144">
    <property type="term" value="P:vacuole fusion, non-autophagic"/>
    <property type="evidence" value="ECO:0007669"/>
    <property type="project" value="EnsemblFungi"/>
</dbReference>
<sequence length="339" mass="40299">MSWSIIVIIITIFQVILLLLSPRYKNRSPFSIYYRHVFQPIVQDSHRYRWKYHLVPFFYLTLFIYLTYCYYTKVEPLIASQLYFIEVWIWIPFMIFSPVIFGILTMVTIPNTVNNRRNQEKVLYRYPYDEIMYYPNIECRTCGIVKPARSKHCEICNSCILLCDHHCLWVNNCIGEGNYLYFYSFLLCNCITMTYSFIRLFLMYCQGHAPSSRNILTLLILCGSFAVICAGFTFLQLQLVKDGMTTNEQDKWFTLQEYMRDGKLIRTKDENKWFIANPNDDATITINADTIFYSTNAYDHEGYHLSSDEYTIVEDPRQITNLYDSGDFFTNLKDFCYDP</sequence>
<dbReference type="EMBL" id="HE580276">
    <property type="protein sequence ID" value="CCD26992.1"/>
    <property type="molecule type" value="Genomic_DNA"/>
</dbReference>
<dbReference type="GO" id="GO:0006612">
    <property type="term" value="P:protein targeting to membrane"/>
    <property type="evidence" value="ECO:0007669"/>
    <property type="project" value="TreeGrafter"/>
</dbReference>
<dbReference type="GO" id="GO:0030866">
    <property type="term" value="P:cortical actin cytoskeleton organization"/>
    <property type="evidence" value="ECO:0007669"/>
    <property type="project" value="EnsemblFungi"/>
</dbReference>
<feature type="transmembrane region" description="Helical" evidence="12">
    <location>
        <begin position="180"/>
        <end position="202"/>
    </location>
</feature>
<accession>G0WGR4</accession>
<dbReference type="GO" id="GO:0030479">
    <property type="term" value="C:actin cortical patch"/>
    <property type="evidence" value="ECO:0007669"/>
    <property type="project" value="EnsemblFungi"/>
</dbReference>
<dbReference type="PROSITE" id="PS50216">
    <property type="entry name" value="DHHC"/>
    <property type="match status" value="1"/>
</dbReference>
<evidence type="ECO:0000256" key="6">
    <source>
        <dbReference type="ARBA" id="ARBA00023136"/>
    </source>
</evidence>
<evidence type="ECO:0000313" key="14">
    <source>
        <dbReference type="EMBL" id="CCD26992.1"/>
    </source>
</evidence>
<evidence type="ECO:0000259" key="13">
    <source>
        <dbReference type="Pfam" id="PF01529"/>
    </source>
</evidence>
<dbReference type="PANTHER" id="PTHR22883:SF489">
    <property type="entry name" value="PALMITOYLTRANSFERASE SWF1"/>
    <property type="match status" value="1"/>
</dbReference>
<gene>
    <name evidence="14" type="primary">NDAI0J01000</name>
    <name evidence="14" type="ordered locus">NDAI_0J01000</name>
</gene>
<comment type="similarity">
    <text evidence="10">Belongs to the DHHC palmitoyltransferase family. SWF1 subfamily.</text>
</comment>
<reference evidence="14 15" key="1">
    <citation type="journal article" date="2011" name="Proc. Natl. Acad. Sci. U.S.A.">
        <title>Evolutionary erosion of yeast sex chromosomes by mating-type switching accidents.</title>
        <authorList>
            <person name="Gordon J.L."/>
            <person name="Armisen D."/>
            <person name="Proux-Wera E."/>
            <person name="Oheigeartaigh S.S."/>
            <person name="Byrne K.P."/>
            <person name="Wolfe K.H."/>
        </authorList>
    </citation>
    <scope>NUCLEOTIDE SEQUENCE [LARGE SCALE GENOMIC DNA]</scope>
    <source>
        <strain evidence="15">ATCC 10597 / BCRC 20456 / CBS 421 / NBRC 0211 / NRRL Y-12639</strain>
    </source>
</reference>
<comment type="domain">
    <text evidence="12">The DHHC domain is required for palmitoyltransferase activity.</text>
</comment>
<evidence type="ECO:0000256" key="11">
    <source>
        <dbReference type="ARBA" id="ARBA00048048"/>
    </source>
</evidence>
<keyword evidence="5 12" id="KW-1133">Transmembrane helix</keyword>
<protein>
    <recommendedName>
        <fullName evidence="12">Palmitoyltransferase</fullName>
        <ecNumber evidence="12">2.3.1.225</ecNumber>
    </recommendedName>
</protein>
<evidence type="ECO:0000256" key="10">
    <source>
        <dbReference type="ARBA" id="ARBA00038463"/>
    </source>
</evidence>
<dbReference type="EC" id="2.3.1.225" evidence="12"/>
<keyword evidence="7" id="KW-0564">Palmitate</keyword>
<dbReference type="GO" id="GO:0032432">
    <property type="term" value="C:actin filament bundle"/>
    <property type="evidence" value="ECO:0007669"/>
    <property type="project" value="EnsemblFungi"/>
</dbReference>
<organism evidence="14 15">
    <name type="scientific">Naumovozyma dairenensis (strain ATCC 10597 / BCRC 20456 / CBS 421 / NBRC 0211 / NRRL Y-12639)</name>
    <name type="common">Saccharomyces dairenensis</name>
    <dbReference type="NCBI Taxonomy" id="1071378"/>
    <lineage>
        <taxon>Eukaryota</taxon>
        <taxon>Fungi</taxon>
        <taxon>Dikarya</taxon>
        <taxon>Ascomycota</taxon>
        <taxon>Saccharomycotina</taxon>
        <taxon>Saccharomycetes</taxon>
        <taxon>Saccharomycetales</taxon>
        <taxon>Saccharomycetaceae</taxon>
        <taxon>Naumovozyma</taxon>
    </lineage>
</organism>
<comment type="catalytic activity">
    <reaction evidence="11 12">
        <text>L-cysteinyl-[protein] + hexadecanoyl-CoA = S-hexadecanoyl-L-cysteinyl-[protein] + CoA</text>
        <dbReference type="Rhea" id="RHEA:36683"/>
        <dbReference type="Rhea" id="RHEA-COMP:10131"/>
        <dbReference type="Rhea" id="RHEA-COMP:11032"/>
        <dbReference type="ChEBI" id="CHEBI:29950"/>
        <dbReference type="ChEBI" id="CHEBI:57287"/>
        <dbReference type="ChEBI" id="CHEBI:57379"/>
        <dbReference type="ChEBI" id="CHEBI:74151"/>
        <dbReference type="EC" id="2.3.1.225"/>
    </reaction>
</comment>
<evidence type="ECO:0000256" key="3">
    <source>
        <dbReference type="ARBA" id="ARBA00022692"/>
    </source>
</evidence>
<dbReference type="GO" id="GO:0019706">
    <property type="term" value="F:protein-cysteine S-palmitoyltransferase activity"/>
    <property type="evidence" value="ECO:0007669"/>
    <property type="project" value="UniProtKB-EC"/>
</dbReference>
<evidence type="ECO:0000256" key="5">
    <source>
        <dbReference type="ARBA" id="ARBA00022989"/>
    </source>
</evidence>
<evidence type="ECO:0000256" key="7">
    <source>
        <dbReference type="ARBA" id="ARBA00023139"/>
    </source>
</evidence>
<evidence type="ECO:0000256" key="4">
    <source>
        <dbReference type="ARBA" id="ARBA00022824"/>
    </source>
</evidence>